<sequence>MSNCGLDVVLLESMFDQTVHFKERNSVMSHTAELRYDLQGLTWPVLALTACPDKSVYRFAMKEGVTASLFKNVDDDFTEMGFALVPWVGTAVPNPMIAGSIPLRPTQGR</sequence>
<dbReference type="EMBL" id="JH598146">
    <property type="status" value="NOT_ANNOTATED_CDS"/>
    <property type="molecule type" value="Genomic_DNA"/>
</dbReference>
<protein>
    <submittedName>
        <fullName evidence="1">Uncharacterized protein</fullName>
    </submittedName>
</protein>
<dbReference type="EnsemblProtists" id="HpaT804165">
    <property type="protein sequence ID" value="HpaP804165"/>
    <property type="gene ID" value="HpaG804165"/>
</dbReference>
<reference evidence="1" key="2">
    <citation type="submission" date="2015-06" db="UniProtKB">
        <authorList>
            <consortium name="EnsemblProtists"/>
        </authorList>
    </citation>
    <scope>IDENTIFICATION</scope>
    <source>
        <strain evidence="1">Emoy2</strain>
    </source>
</reference>
<name>M4BCZ9_HYAAE</name>
<proteinExistence type="predicted"/>
<organism evidence="1 2">
    <name type="scientific">Hyaloperonospora arabidopsidis (strain Emoy2)</name>
    <name type="common">Downy mildew agent</name>
    <name type="synonym">Peronospora arabidopsidis</name>
    <dbReference type="NCBI Taxonomy" id="559515"/>
    <lineage>
        <taxon>Eukaryota</taxon>
        <taxon>Sar</taxon>
        <taxon>Stramenopiles</taxon>
        <taxon>Oomycota</taxon>
        <taxon>Peronosporomycetes</taxon>
        <taxon>Peronosporales</taxon>
        <taxon>Peronosporaceae</taxon>
        <taxon>Hyaloperonospora</taxon>
    </lineage>
</organism>
<dbReference type="AlphaFoldDB" id="M4BCZ9"/>
<dbReference type="VEuPathDB" id="FungiDB:HpaG804165"/>
<reference evidence="2" key="1">
    <citation type="journal article" date="2010" name="Science">
        <title>Signatures of adaptation to obligate biotrophy in the Hyaloperonospora arabidopsidis genome.</title>
        <authorList>
            <person name="Baxter L."/>
            <person name="Tripathy S."/>
            <person name="Ishaque N."/>
            <person name="Boot N."/>
            <person name="Cabral A."/>
            <person name="Kemen E."/>
            <person name="Thines M."/>
            <person name="Ah-Fong A."/>
            <person name="Anderson R."/>
            <person name="Badejoko W."/>
            <person name="Bittner-Eddy P."/>
            <person name="Boore J.L."/>
            <person name="Chibucos M.C."/>
            <person name="Coates M."/>
            <person name="Dehal P."/>
            <person name="Delehaunty K."/>
            <person name="Dong S."/>
            <person name="Downton P."/>
            <person name="Dumas B."/>
            <person name="Fabro G."/>
            <person name="Fronick C."/>
            <person name="Fuerstenberg S.I."/>
            <person name="Fulton L."/>
            <person name="Gaulin E."/>
            <person name="Govers F."/>
            <person name="Hughes L."/>
            <person name="Humphray S."/>
            <person name="Jiang R.H."/>
            <person name="Judelson H."/>
            <person name="Kamoun S."/>
            <person name="Kyung K."/>
            <person name="Meijer H."/>
            <person name="Minx P."/>
            <person name="Morris P."/>
            <person name="Nelson J."/>
            <person name="Phuntumart V."/>
            <person name="Qutob D."/>
            <person name="Rehmany A."/>
            <person name="Rougon-Cardoso A."/>
            <person name="Ryden P."/>
            <person name="Torto-Alalibo T."/>
            <person name="Studholme D."/>
            <person name="Wang Y."/>
            <person name="Win J."/>
            <person name="Wood J."/>
            <person name="Clifton S.W."/>
            <person name="Rogers J."/>
            <person name="Van den Ackerveken G."/>
            <person name="Jones J.D."/>
            <person name="McDowell J.M."/>
            <person name="Beynon J."/>
            <person name="Tyler B.M."/>
        </authorList>
    </citation>
    <scope>NUCLEOTIDE SEQUENCE [LARGE SCALE GENOMIC DNA]</scope>
    <source>
        <strain evidence="2">Emoy2</strain>
    </source>
</reference>
<evidence type="ECO:0000313" key="2">
    <source>
        <dbReference type="Proteomes" id="UP000011713"/>
    </source>
</evidence>
<keyword evidence="2" id="KW-1185">Reference proteome</keyword>
<evidence type="ECO:0000313" key="1">
    <source>
        <dbReference type="EnsemblProtists" id="HpaP804165"/>
    </source>
</evidence>
<dbReference type="Proteomes" id="UP000011713">
    <property type="component" value="Unassembled WGS sequence"/>
</dbReference>
<accession>M4BCZ9</accession>
<dbReference type="HOGENOM" id="CLU_2189020_0_0_1"/>
<dbReference type="InParanoid" id="M4BCZ9"/>